<dbReference type="AlphaFoldDB" id="A0A7D9K135"/>
<comment type="caution">
    <text evidence="2">The sequence shown here is derived from an EMBL/GenBank/DDBJ whole genome shotgun (WGS) entry which is preliminary data.</text>
</comment>
<feature type="non-terminal residue" evidence="2">
    <location>
        <position position="133"/>
    </location>
</feature>
<proteinExistence type="predicted"/>
<evidence type="ECO:0000313" key="3">
    <source>
        <dbReference type="Proteomes" id="UP001152795"/>
    </source>
</evidence>
<organism evidence="2 3">
    <name type="scientific">Paramuricea clavata</name>
    <name type="common">Red gorgonian</name>
    <name type="synonym">Violescent sea-whip</name>
    <dbReference type="NCBI Taxonomy" id="317549"/>
    <lineage>
        <taxon>Eukaryota</taxon>
        <taxon>Metazoa</taxon>
        <taxon>Cnidaria</taxon>
        <taxon>Anthozoa</taxon>
        <taxon>Octocorallia</taxon>
        <taxon>Malacalcyonacea</taxon>
        <taxon>Plexauridae</taxon>
        <taxon>Paramuricea</taxon>
    </lineage>
</organism>
<name>A0A7D9K135_PARCT</name>
<feature type="non-terminal residue" evidence="2">
    <location>
        <position position="1"/>
    </location>
</feature>
<dbReference type="Proteomes" id="UP001152795">
    <property type="component" value="Unassembled WGS sequence"/>
</dbReference>
<reference evidence="2" key="1">
    <citation type="submission" date="2020-04" db="EMBL/GenBank/DDBJ databases">
        <authorList>
            <person name="Alioto T."/>
            <person name="Alioto T."/>
            <person name="Gomez Garrido J."/>
        </authorList>
    </citation>
    <scope>NUCLEOTIDE SEQUENCE</scope>
    <source>
        <strain evidence="2">A484AB</strain>
    </source>
</reference>
<evidence type="ECO:0000313" key="2">
    <source>
        <dbReference type="EMBL" id="CAB4039369.1"/>
    </source>
</evidence>
<dbReference type="OrthoDB" id="5987622at2759"/>
<feature type="compositionally biased region" description="Acidic residues" evidence="1">
    <location>
        <begin position="23"/>
        <end position="36"/>
    </location>
</feature>
<feature type="region of interest" description="Disordered" evidence="1">
    <location>
        <begin position="15"/>
        <end position="37"/>
    </location>
</feature>
<sequence>CEKKLASKEKVACNLDSATSSESDVELGNESVEEVESCYPENNTSVNACVDSNRKERPELVVISSDDEMGQQVNKKYLPKKDKRKRMKADLLDELADSLSGLSSAENTPAKKVRVASLKVEDTELLCRNLFDE</sequence>
<gene>
    <name evidence="2" type="ORF">PACLA_8A038414</name>
</gene>
<keyword evidence="3" id="KW-1185">Reference proteome</keyword>
<evidence type="ECO:0000256" key="1">
    <source>
        <dbReference type="SAM" id="MobiDB-lite"/>
    </source>
</evidence>
<accession>A0A7D9K135</accession>
<dbReference type="EMBL" id="CACRXK020025291">
    <property type="protein sequence ID" value="CAB4039369.1"/>
    <property type="molecule type" value="Genomic_DNA"/>
</dbReference>
<protein>
    <submittedName>
        <fullName evidence="2">Uncharacterized protein</fullName>
    </submittedName>
</protein>